<reference evidence="1 2" key="1">
    <citation type="submission" date="2021-01" db="EMBL/GenBank/DDBJ databases">
        <title>Whole genome shotgun sequence of Microbispora amethystogenes NBRC 101907.</title>
        <authorList>
            <person name="Komaki H."/>
            <person name="Tamura T."/>
        </authorList>
    </citation>
    <scope>NUCLEOTIDE SEQUENCE [LARGE SCALE GENOMIC DNA]</scope>
    <source>
        <strain evidence="1 2">NBRC 101907</strain>
    </source>
</reference>
<sequence>MLAHRALGFAEASEGVGLSVRVVELLEERESLLVAGDGLGVSAEVVQGLAEAVPGGRLAVTVADALVQGQNL</sequence>
<name>A0ABQ4FAP5_9ACTN</name>
<keyword evidence="2" id="KW-1185">Reference proteome</keyword>
<accession>A0ABQ4FAP5</accession>
<proteinExistence type="predicted"/>
<organism evidence="1 2">
    <name type="scientific">Microbispora amethystogenes</name>
    <dbReference type="NCBI Taxonomy" id="1427754"/>
    <lineage>
        <taxon>Bacteria</taxon>
        <taxon>Bacillati</taxon>
        <taxon>Actinomycetota</taxon>
        <taxon>Actinomycetes</taxon>
        <taxon>Streptosporangiales</taxon>
        <taxon>Streptosporangiaceae</taxon>
        <taxon>Microbispora</taxon>
    </lineage>
</organism>
<dbReference type="EMBL" id="BOOB01000014">
    <property type="protein sequence ID" value="GIH31895.1"/>
    <property type="molecule type" value="Genomic_DNA"/>
</dbReference>
<evidence type="ECO:0000313" key="2">
    <source>
        <dbReference type="Proteomes" id="UP000651728"/>
    </source>
</evidence>
<comment type="caution">
    <text evidence="1">The sequence shown here is derived from an EMBL/GenBank/DDBJ whole genome shotgun (WGS) entry which is preliminary data.</text>
</comment>
<gene>
    <name evidence="1" type="ORF">Mam01_20590</name>
</gene>
<evidence type="ECO:0000313" key="1">
    <source>
        <dbReference type="EMBL" id="GIH31895.1"/>
    </source>
</evidence>
<protein>
    <submittedName>
        <fullName evidence="1">Uncharacterized protein</fullName>
    </submittedName>
</protein>
<dbReference type="Proteomes" id="UP000651728">
    <property type="component" value="Unassembled WGS sequence"/>
</dbReference>